<evidence type="ECO:0000259" key="5">
    <source>
        <dbReference type="Pfam" id="PF02894"/>
    </source>
</evidence>
<evidence type="ECO:0000256" key="2">
    <source>
        <dbReference type="ARBA" id="ARBA00023002"/>
    </source>
</evidence>
<evidence type="ECO:0000256" key="1">
    <source>
        <dbReference type="ARBA" id="ARBA00010928"/>
    </source>
</evidence>
<dbReference type="Gene3D" id="3.40.50.720">
    <property type="entry name" value="NAD(P)-binding Rossmann-like Domain"/>
    <property type="match status" value="1"/>
</dbReference>
<dbReference type="PANTHER" id="PTHR43708">
    <property type="entry name" value="CONSERVED EXPRESSED OXIDOREDUCTASE (EUROFUNG)"/>
    <property type="match status" value="1"/>
</dbReference>
<name>A0A4U0XVU1_9PEZI</name>
<sequence>MASKTYNVAIVGYGMSAKVFHIPLVLALPSDFKLYGIVQRSPKPDDDASKDQPHAKHWRSADEVYADPDVDVVVVTSIPETHHAMCKAALEAGKHVIVEKPFVPTAKEADDLLAIAKRSGKLLTVYQNRRWDSDYLTLRHVLDSGSLGEIVEFETHYDRYRPDPPPDTWKTRDAPGHGSIFDLGTHTIDQVYHLFGLPQKVTGFVTTQRRKPVQGGAHDSHTLILQYPNALMVTVKAAIVSPETEQLHFWVRGTTGSFKKFGVDVQEDQLKAGLRPGDEEFGVEPESLHGSLTTMDGEGEMERRVYETVGPPKTYVEFYRVFAKALRGEGEVPVRAEEARDCLRIIEAAFLSSREGRTVDL</sequence>
<keyword evidence="7" id="KW-1185">Reference proteome</keyword>
<dbReference type="AlphaFoldDB" id="A0A4U0XVU1"/>
<accession>A0A4U0XVU1</accession>
<feature type="domain" description="Gfo/Idh/MocA-like oxidoreductase C-terminal" evidence="5">
    <location>
        <begin position="142"/>
        <end position="361"/>
    </location>
</feature>
<dbReference type="GO" id="GO:0000166">
    <property type="term" value="F:nucleotide binding"/>
    <property type="evidence" value="ECO:0007669"/>
    <property type="project" value="InterPro"/>
</dbReference>
<dbReference type="SUPFAM" id="SSF51735">
    <property type="entry name" value="NAD(P)-binding Rossmann-fold domains"/>
    <property type="match status" value="1"/>
</dbReference>
<dbReference type="InterPro" id="IPR004104">
    <property type="entry name" value="Gfo/Idh/MocA-like_OxRdtase_C"/>
</dbReference>
<evidence type="ECO:0008006" key="8">
    <source>
        <dbReference type="Google" id="ProtNLM"/>
    </source>
</evidence>
<feature type="domain" description="Gfo/Idh/MocA-like oxidoreductase N-terminal" evidence="4">
    <location>
        <begin position="7"/>
        <end position="126"/>
    </location>
</feature>
<dbReference type="InterPro" id="IPR051317">
    <property type="entry name" value="Gfo/Idh/MocA_oxidoreduct"/>
</dbReference>
<evidence type="ECO:0000313" key="6">
    <source>
        <dbReference type="EMBL" id="TKA79653.1"/>
    </source>
</evidence>
<dbReference type="STRING" id="329884.A0A4U0XVU1"/>
<evidence type="ECO:0000313" key="7">
    <source>
        <dbReference type="Proteomes" id="UP000309340"/>
    </source>
</evidence>
<dbReference type="GO" id="GO:0016491">
    <property type="term" value="F:oxidoreductase activity"/>
    <property type="evidence" value="ECO:0007669"/>
    <property type="project" value="UniProtKB-KW"/>
</dbReference>
<dbReference type="EMBL" id="NAJQ01000085">
    <property type="protein sequence ID" value="TKA79653.1"/>
    <property type="molecule type" value="Genomic_DNA"/>
</dbReference>
<comment type="caution">
    <text evidence="6">The sequence shown here is derived from an EMBL/GenBank/DDBJ whole genome shotgun (WGS) entry which is preliminary data.</text>
</comment>
<dbReference type="Pfam" id="PF01408">
    <property type="entry name" value="GFO_IDH_MocA"/>
    <property type="match status" value="1"/>
</dbReference>
<gene>
    <name evidence="6" type="ORF">B0A55_03433</name>
</gene>
<proteinExistence type="inferred from homology"/>
<comment type="similarity">
    <text evidence="1">Belongs to the Gfo/Idh/MocA family.</text>
</comment>
<dbReference type="Pfam" id="PF02894">
    <property type="entry name" value="GFO_IDH_MocA_C"/>
    <property type="match status" value="1"/>
</dbReference>
<dbReference type="PANTHER" id="PTHR43708:SF5">
    <property type="entry name" value="CONSERVED EXPRESSED OXIDOREDUCTASE (EUROFUNG)-RELATED"/>
    <property type="match status" value="1"/>
</dbReference>
<dbReference type="OrthoDB" id="2129491at2759"/>
<dbReference type="InterPro" id="IPR000683">
    <property type="entry name" value="Gfo/Idh/MocA-like_OxRdtase_N"/>
</dbReference>
<dbReference type="InterPro" id="IPR036291">
    <property type="entry name" value="NAD(P)-bd_dom_sf"/>
</dbReference>
<protein>
    <recommendedName>
        <fullName evidence="8">Oxidoreductase</fullName>
    </recommendedName>
</protein>
<evidence type="ECO:0000256" key="3">
    <source>
        <dbReference type="SAM" id="MobiDB-lite"/>
    </source>
</evidence>
<reference evidence="6 7" key="1">
    <citation type="submission" date="2017-03" db="EMBL/GenBank/DDBJ databases">
        <title>Genomes of endolithic fungi from Antarctica.</title>
        <authorList>
            <person name="Coleine C."/>
            <person name="Masonjones S."/>
            <person name="Stajich J.E."/>
        </authorList>
    </citation>
    <scope>NUCLEOTIDE SEQUENCE [LARGE SCALE GENOMIC DNA]</scope>
    <source>
        <strain evidence="6 7">CCFEE 5184</strain>
    </source>
</reference>
<organism evidence="6 7">
    <name type="scientific">Friedmanniomyces simplex</name>
    <dbReference type="NCBI Taxonomy" id="329884"/>
    <lineage>
        <taxon>Eukaryota</taxon>
        <taxon>Fungi</taxon>
        <taxon>Dikarya</taxon>
        <taxon>Ascomycota</taxon>
        <taxon>Pezizomycotina</taxon>
        <taxon>Dothideomycetes</taxon>
        <taxon>Dothideomycetidae</taxon>
        <taxon>Mycosphaerellales</taxon>
        <taxon>Teratosphaeriaceae</taxon>
        <taxon>Friedmanniomyces</taxon>
    </lineage>
</organism>
<dbReference type="Gene3D" id="3.30.360.10">
    <property type="entry name" value="Dihydrodipicolinate Reductase, domain 2"/>
    <property type="match status" value="1"/>
</dbReference>
<feature type="region of interest" description="Disordered" evidence="3">
    <location>
        <begin position="275"/>
        <end position="295"/>
    </location>
</feature>
<evidence type="ECO:0000259" key="4">
    <source>
        <dbReference type="Pfam" id="PF01408"/>
    </source>
</evidence>
<keyword evidence="2" id="KW-0560">Oxidoreductase</keyword>
<dbReference type="Proteomes" id="UP000309340">
    <property type="component" value="Unassembled WGS sequence"/>
</dbReference>